<proteinExistence type="predicted"/>
<dbReference type="Proteomes" id="UP000813427">
    <property type="component" value="Unassembled WGS sequence"/>
</dbReference>
<reference evidence="1" key="1">
    <citation type="journal article" date="2021" name="Nat. Commun.">
        <title>Genetic determinants of endophytism in the Arabidopsis root mycobiome.</title>
        <authorList>
            <person name="Mesny F."/>
            <person name="Miyauchi S."/>
            <person name="Thiergart T."/>
            <person name="Pickel B."/>
            <person name="Atanasova L."/>
            <person name="Karlsson M."/>
            <person name="Huettel B."/>
            <person name="Barry K.W."/>
            <person name="Haridas S."/>
            <person name="Chen C."/>
            <person name="Bauer D."/>
            <person name="Andreopoulos W."/>
            <person name="Pangilinan J."/>
            <person name="LaButti K."/>
            <person name="Riley R."/>
            <person name="Lipzen A."/>
            <person name="Clum A."/>
            <person name="Drula E."/>
            <person name="Henrissat B."/>
            <person name="Kohler A."/>
            <person name="Grigoriev I.V."/>
            <person name="Martin F.M."/>
            <person name="Hacquard S."/>
        </authorList>
    </citation>
    <scope>NUCLEOTIDE SEQUENCE</scope>
    <source>
        <strain evidence="1">MPI-SDFR-AT-0068</strain>
    </source>
</reference>
<dbReference type="EMBL" id="JAGPXF010000002">
    <property type="protein sequence ID" value="KAH7257058.1"/>
    <property type="molecule type" value="Genomic_DNA"/>
</dbReference>
<accession>A0A8K0WF06</accession>
<dbReference type="AlphaFoldDB" id="A0A8K0WF06"/>
<name>A0A8K0WF06_9HYPO</name>
<comment type="caution">
    <text evidence="1">The sequence shown here is derived from an EMBL/GenBank/DDBJ whole genome shotgun (WGS) entry which is preliminary data.</text>
</comment>
<keyword evidence="2" id="KW-1185">Reference proteome</keyword>
<gene>
    <name evidence="1" type="ORF">BKA59DRAFT_96556</name>
</gene>
<sequence>MWPCVAQPYTPAGTLHLVDSLYSPANRTLLAGRAASPVVLDDESLFSTWSWPIAIELDRPRRFNPFVTSRGLRVFPMPVWFLVGESSMTRPSSGCHLIFLANFASRQWDDSRVLDPVVDRANIQNGPNLTMFSLCHMLLAFQDNLLYTVHQYKCLDKDRLLLADTSCTTNRLCFNLRVKHRADEVDSRRLSHVKSKSCL</sequence>
<evidence type="ECO:0000313" key="2">
    <source>
        <dbReference type="Proteomes" id="UP000813427"/>
    </source>
</evidence>
<organism evidence="1 2">
    <name type="scientific">Fusarium tricinctum</name>
    <dbReference type="NCBI Taxonomy" id="61284"/>
    <lineage>
        <taxon>Eukaryota</taxon>
        <taxon>Fungi</taxon>
        <taxon>Dikarya</taxon>
        <taxon>Ascomycota</taxon>
        <taxon>Pezizomycotina</taxon>
        <taxon>Sordariomycetes</taxon>
        <taxon>Hypocreomycetidae</taxon>
        <taxon>Hypocreales</taxon>
        <taxon>Nectriaceae</taxon>
        <taxon>Fusarium</taxon>
        <taxon>Fusarium tricinctum species complex</taxon>
    </lineage>
</organism>
<evidence type="ECO:0000313" key="1">
    <source>
        <dbReference type="EMBL" id="KAH7257058.1"/>
    </source>
</evidence>
<protein>
    <submittedName>
        <fullName evidence="1">Uncharacterized protein</fullName>
    </submittedName>
</protein>